<keyword evidence="2" id="KW-1185">Reference proteome</keyword>
<reference evidence="1" key="2">
    <citation type="submission" date="2018-05" db="EMBL/GenBank/DDBJ databases">
        <title>OgluRS3 (Oryza glumaepatula Reference Sequence Version 3).</title>
        <authorList>
            <person name="Zhang J."/>
            <person name="Kudrna D."/>
            <person name="Lee S."/>
            <person name="Talag J."/>
            <person name="Welchert J."/>
            <person name="Wing R.A."/>
        </authorList>
    </citation>
    <scope>NUCLEOTIDE SEQUENCE [LARGE SCALE GENOMIC DNA]</scope>
</reference>
<dbReference type="EnsemblPlants" id="OGLUM04G11520.1">
    <property type="protein sequence ID" value="OGLUM04G11520.1"/>
    <property type="gene ID" value="OGLUM04G11520"/>
</dbReference>
<proteinExistence type="predicted"/>
<dbReference type="AlphaFoldDB" id="A0A0D9ZKG8"/>
<name>A0A0D9ZKG8_9ORYZ</name>
<accession>A0A0D9ZKG8</accession>
<sequence length="71" mass="8404">MEPRVWRFGARHVNERQNGTRVPGGLIPRYQGLIPRYQLDTQGIRYQSILGYQDTTEYSISLRVTSQRMEY</sequence>
<dbReference type="HOGENOM" id="CLU_2744127_0_0_1"/>
<organism evidence="1">
    <name type="scientific">Oryza glumipatula</name>
    <dbReference type="NCBI Taxonomy" id="40148"/>
    <lineage>
        <taxon>Eukaryota</taxon>
        <taxon>Viridiplantae</taxon>
        <taxon>Streptophyta</taxon>
        <taxon>Embryophyta</taxon>
        <taxon>Tracheophyta</taxon>
        <taxon>Spermatophyta</taxon>
        <taxon>Magnoliopsida</taxon>
        <taxon>Liliopsida</taxon>
        <taxon>Poales</taxon>
        <taxon>Poaceae</taxon>
        <taxon>BOP clade</taxon>
        <taxon>Oryzoideae</taxon>
        <taxon>Oryzeae</taxon>
        <taxon>Oryzinae</taxon>
        <taxon>Oryza</taxon>
    </lineage>
</organism>
<evidence type="ECO:0000313" key="2">
    <source>
        <dbReference type="Proteomes" id="UP000026961"/>
    </source>
</evidence>
<protein>
    <submittedName>
        <fullName evidence="1">Uncharacterized protein</fullName>
    </submittedName>
</protein>
<evidence type="ECO:0000313" key="1">
    <source>
        <dbReference type="EnsemblPlants" id="OGLUM04G11520.1"/>
    </source>
</evidence>
<reference evidence="1" key="1">
    <citation type="submission" date="2015-04" db="UniProtKB">
        <authorList>
            <consortium name="EnsemblPlants"/>
        </authorList>
    </citation>
    <scope>IDENTIFICATION</scope>
</reference>
<dbReference type="Proteomes" id="UP000026961">
    <property type="component" value="Chromosome 4"/>
</dbReference>
<dbReference type="Gramene" id="OGLUM04G11520.1">
    <property type="protein sequence ID" value="OGLUM04G11520.1"/>
    <property type="gene ID" value="OGLUM04G11520"/>
</dbReference>